<name>K9AN01_9MICO</name>
<proteinExistence type="predicted"/>
<evidence type="ECO:0000313" key="2">
    <source>
        <dbReference type="Proteomes" id="UP000009879"/>
    </source>
</evidence>
<protein>
    <submittedName>
        <fullName evidence="1">Uncharacterized protein</fullName>
    </submittedName>
</protein>
<sequence>MRIETERLLRLPLRATPRSHPIVNDADLSLSELRSSAPVRVAVFPFVDVAFAEVTRPEEEHLKMDLEAVLRLSRIRGSDRRDRSSPMTLVLLVQYR</sequence>
<comment type="caution">
    <text evidence="1">The sequence shown here is derived from an EMBL/GenBank/DDBJ whole genome shotgun (WGS) entry which is preliminary data.</text>
</comment>
<reference evidence="1 2" key="1">
    <citation type="submission" date="2012-09" db="EMBL/GenBank/DDBJ databases">
        <title>Genome Sequence of Brevibacterium casei S18.</title>
        <authorList>
            <person name="Sharma R."/>
            <person name="Singh A."/>
            <person name="Jangir P.K."/>
        </authorList>
    </citation>
    <scope>NUCLEOTIDE SEQUENCE [LARGE SCALE GENOMIC DNA]</scope>
    <source>
        <strain evidence="1 2">S18</strain>
    </source>
</reference>
<dbReference type="Proteomes" id="UP000009879">
    <property type="component" value="Unassembled WGS sequence"/>
</dbReference>
<accession>K9AN01</accession>
<gene>
    <name evidence="1" type="ORF">C272_09152</name>
</gene>
<dbReference type="RefSeq" id="WP_009378095.1">
    <property type="nucleotide sequence ID" value="NZ_AMSP01000006.1"/>
</dbReference>
<evidence type="ECO:0000313" key="1">
    <source>
        <dbReference type="EMBL" id="EKU47386.1"/>
    </source>
</evidence>
<dbReference type="AlphaFoldDB" id="K9AN01"/>
<dbReference type="EMBL" id="AMSP01000006">
    <property type="protein sequence ID" value="EKU47386.1"/>
    <property type="molecule type" value="Genomic_DNA"/>
</dbReference>
<organism evidence="1 2">
    <name type="scientific">Brevibacterium casei S18</name>
    <dbReference type="NCBI Taxonomy" id="1229781"/>
    <lineage>
        <taxon>Bacteria</taxon>
        <taxon>Bacillati</taxon>
        <taxon>Actinomycetota</taxon>
        <taxon>Actinomycetes</taxon>
        <taxon>Micrococcales</taxon>
        <taxon>Brevibacteriaceae</taxon>
        <taxon>Brevibacterium</taxon>
    </lineage>
</organism>
<keyword evidence="2" id="KW-1185">Reference proteome</keyword>